<gene>
    <name evidence="15" type="ORF">FNV43_RR11427</name>
</gene>
<sequence>MDFQLPSLLTLASSIFTLLLFLYILLWKSKAVDQPPEADGGWPIIGHLHRLGGTKPPFVILGDLADKYGPIFTIRMGVYRTVIISNWEMAKQCFTTNDRAFAGRPKLLATHLMGYNNALFGLSPYGPCWCQVRKIATMELLSNHRLEKLSYIRDSEVKTAIKEIYELWVKDNGVVVDMKKWFGDIILNVMKAFRDFFQLTGTFVVSDVIPYMRWLDLGGHEKAMKKIAKLLYPLLDRWLQEHKQKITTSEIEEEHDFMDVMISNLHGAQEFSSCYDADTINKATSLTLILAGTETVAITLTWCLALLLNNRSRLKKAQEELDKQVGRDRQVNESDLNNLVYLQAIVKEALRLYPPGPLSAPHESIEDCTVGGYHLRKGTRLLVNLSKLHRDPNIWSDPNDFKPERFLTTHKHVEVRGQNFEYLPFGSGRRMCPGVSLALQVIQLTLAALLRGFEIQTASNGTVDMSEKYGLTNMKATPLDVLLTPRLPTNLY</sequence>
<keyword evidence="11" id="KW-0472">Membrane</keyword>
<comment type="caution">
    <text evidence="15">The sequence shown here is derived from an EMBL/GenBank/DDBJ whole genome shotgun (WGS) entry which is preliminary data.</text>
</comment>
<dbReference type="InterPro" id="IPR017972">
    <property type="entry name" value="Cyt_P450_CS"/>
</dbReference>
<dbReference type="PRINTS" id="PR00463">
    <property type="entry name" value="EP450I"/>
</dbReference>
<keyword evidence="9 12" id="KW-0408">Iron</keyword>
<evidence type="ECO:0000256" key="9">
    <source>
        <dbReference type="ARBA" id="ARBA00023004"/>
    </source>
</evidence>
<dbReference type="Gene3D" id="1.10.630.10">
    <property type="entry name" value="Cytochrome P450"/>
    <property type="match status" value="1"/>
</dbReference>
<protein>
    <recommendedName>
        <fullName evidence="17">Cytochrome P450</fullName>
    </recommendedName>
</protein>
<evidence type="ECO:0000256" key="3">
    <source>
        <dbReference type="ARBA" id="ARBA00010617"/>
    </source>
</evidence>
<evidence type="ECO:0000313" key="15">
    <source>
        <dbReference type="EMBL" id="KAF3446248.1"/>
    </source>
</evidence>
<dbReference type="GO" id="GO:0005506">
    <property type="term" value="F:iron ion binding"/>
    <property type="evidence" value="ECO:0007669"/>
    <property type="project" value="InterPro"/>
</dbReference>
<name>A0A8K0H6C9_9ROSA</name>
<evidence type="ECO:0000256" key="2">
    <source>
        <dbReference type="ARBA" id="ARBA00004370"/>
    </source>
</evidence>
<keyword evidence="8 13" id="KW-0560">Oxidoreductase</keyword>
<dbReference type="GO" id="GO:0016705">
    <property type="term" value="F:oxidoreductase activity, acting on paired donors, with incorporation or reduction of molecular oxygen"/>
    <property type="evidence" value="ECO:0007669"/>
    <property type="project" value="InterPro"/>
</dbReference>
<keyword evidence="14" id="KW-0732">Signal</keyword>
<evidence type="ECO:0000256" key="10">
    <source>
        <dbReference type="ARBA" id="ARBA00023033"/>
    </source>
</evidence>
<dbReference type="EMBL" id="VOIH02000005">
    <property type="protein sequence ID" value="KAF3446248.1"/>
    <property type="molecule type" value="Genomic_DNA"/>
</dbReference>
<evidence type="ECO:0000256" key="1">
    <source>
        <dbReference type="ARBA" id="ARBA00001971"/>
    </source>
</evidence>
<dbReference type="GO" id="GO:0016020">
    <property type="term" value="C:membrane"/>
    <property type="evidence" value="ECO:0007669"/>
    <property type="project" value="UniProtKB-SubCell"/>
</dbReference>
<evidence type="ECO:0008006" key="17">
    <source>
        <dbReference type="Google" id="ProtNLM"/>
    </source>
</evidence>
<dbReference type="InterPro" id="IPR050651">
    <property type="entry name" value="Plant_Cytochrome_P450_Monoox"/>
</dbReference>
<evidence type="ECO:0000256" key="7">
    <source>
        <dbReference type="ARBA" id="ARBA00022989"/>
    </source>
</evidence>
<dbReference type="GO" id="GO:0004497">
    <property type="term" value="F:monooxygenase activity"/>
    <property type="evidence" value="ECO:0007669"/>
    <property type="project" value="UniProtKB-KW"/>
</dbReference>
<dbReference type="PRINTS" id="PR00385">
    <property type="entry name" value="P450"/>
</dbReference>
<keyword evidence="10 13" id="KW-0503">Monooxygenase</keyword>
<dbReference type="Pfam" id="PF00067">
    <property type="entry name" value="p450"/>
    <property type="match status" value="1"/>
</dbReference>
<comment type="subcellular location">
    <subcellularLocation>
        <location evidence="2">Membrane</location>
    </subcellularLocation>
</comment>
<dbReference type="OrthoDB" id="2789670at2759"/>
<dbReference type="Proteomes" id="UP000796880">
    <property type="component" value="Unassembled WGS sequence"/>
</dbReference>
<organism evidence="15 16">
    <name type="scientific">Rhamnella rubrinervis</name>
    <dbReference type="NCBI Taxonomy" id="2594499"/>
    <lineage>
        <taxon>Eukaryota</taxon>
        <taxon>Viridiplantae</taxon>
        <taxon>Streptophyta</taxon>
        <taxon>Embryophyta</taxon>
        <taxon>Tracheophyta</taxon>
        <taxon>Spermatophyta</taxon>
        <taxon>Magnoliopsida</taxon>
        <taxon>eudicotyledons</taxon>
        <taxon>Gunneridae</taxon>
        <taxon>Pentapetalae</taxon>
        <taxon>rosids</taxon>
        <taxon>fabids</taxon>
        <taxon>Rosales</taxon>
        <taxon>Rhamnaceae</taxon>
        <taxon>rhamnoid group</taxon>
        <taxon>Rhamneae</taxon>
        <taxon>Rhamnella</taxon>
    </lineage>
</organism>
<dbReference type="PANTHER" id="PTHR47947:SF26">
    <property type="entry name" value="CYTOCHROME P450"/>
    <property type="match status" value="1"/>
</dbReference>
<comment type="cofactor">
    <cofactor evidence="1 12">
        <name>heme</name>
        <dbReference type="ChEBI" id="CHEBI:30413"/>
    </cofactor>
</comment>
<dbReference type="CDD" id="cd20654">
    <property type="entry name" value="CYP82"/>
    <property type="match status" value="1"/>
</dbReference>
<keyword evidence="5" id="KW-0812">Transmembrane</keyword>
<evidence type="ECO:0000256" key="11">
    <source>
        <dbReference type="ARBA" id="ARBA00023136"/>
    </source>
</evidence>
<evidence type="ECO:0000256" key="14">
    <source>
        <dbReference type="SAM" id="SignalP"/>
    </source>
</evidence>
<keyword evidence="4 12" id="KW-0349">Heme</keyword>
<feature type="chain" id="PRO_5035437371" description="Cytochrome P450" evidence="14">
    <location>
        <begin position="32"/>
        <end position="492"/>
    </location>
</feature>
<dbReference type="PROSITE" id="PS00086">
    <property type="entry name" value="CYTOCHROME_P450"/>
    <property type="match status" value="1"/>
</dbReference>
<evidence type="ECO:0000256" key="12">
    <source>
        <dbReference type="PIRSR" id="PIRSR602401-1"/>
    </source>
</evidence>
<keyword evidence="16" id="KW-1185">Reference proteome</keyword>
<evidence type="ECO:0000256" key="13">
    <source>
        <dbReference type="RuleBase" id="RU000461"/>
    </source>
</evidence>
<dbReference type="InterPro" id="IPR002401">
    <property type="entry name" value="Cyt_P450_E_grp-I"/>
</dbReference>
<feature type="binding site" description="axial binding residue" evidence="12">
    <location>
        <position position="432"/>
    </location>
    <ligand>
        <name>heme</name>
        <dbReference type="ChEBI" id="CHEBI:30413"/>
    </ligand>
    <ligandPart>
        <name>Fe</name>
        <dbReference type="ChEBI" id="CHEBI:18248"/>
    </ligandPart>
</feature>
<evidence type="ECO:0000256" key="4">
    <source>
        <dbReference type="ARBA" id="ARBA00022617"/>
    </source>
</evidence>
<evidence type="ECO:0000313" key="16">
    <source>
        <dbReference type="Proteomes" id="UP000796880"/>
    </source>
</evidence>
<dbReference type="SUPFAM" id="SSF48264">
    <property type="entry name" value="Cytochrome P450"/>
    <property type="match status" value="1"/>
</dbReference>
<evidence type="ECO:0000256" key="5">
    <source>
        <dbReference type="ARBA" id="ARBA00022692"/>
    </source>
</evidence>
<dbReference type="GO" id="GO:0020037">
    <property type="term" value="F:heme binding"/>
    <property type="evidence" value="ECO:0007669"/>
    <property type="project" value="InterPro"/>
</dbReference>
<proteinExistence type="inferred from homology"/>
<dbReference type="InterPro" id="IPR001128">
    <property type="entry name" value="Cyt_P450"/>
</dbReference>
<evidence type="ECO:0000256" key="6">
    <source>
        <dbReference type="ARBA" id="ARBA00022723"/>
    </source>
</evidence>
<dbReference type="AlphaFoldDB" id="A0A8K0H6C9"/>
<keyword evidence="6 12" id="KW-0479">Metal-binding</keyword>
<comment type="similarity">
    <text evidence="3 13">Belongs to the cytochrome P450 family.</text>
</comment>
<keyword evidence="7" id="KW-1133">Transmembrane helix</keyword>
<evidence type="ECO:0000256" key="8">
    <source>
        <dbReference type="ARBA" id="ARBA00023002"/>
    </source>
</evidence>
<reference evidence="15" key="1">
    <citation type="submission" date="2020-03" db="EMBL/GenBank/DDBJ databases">
        <title>A high-quality chromosome-level genome assembly of a woody plant with both climbing and erect habits, Rhamnella rubrinervis.</title>
        <authorList>
            <person name="Lu Z."/>
            <person name="Yang Y."/>
            <person name="Zhu X."/>
            <person name="Sun Y."/>
        </authorList>
    </citation>
    <scope>NUCLEOTIDE SEQUENCE</scope>
    <source>
        <strain evidence="15">BYM</strain>
        <tissue evidence="15">Leaf</tissue>
    </source>
</reference>
<dbReference type="PANTHER" id="PTHR47947">
    <property type="entry name" value="CYTOCHROME P450 82C3-RELATED"/>
    <property type="match status" value="1"/>
</dbReference>
<accession>A0A8K0H6C9</accession>
<feature type="signal peptide" evidence="14">
    <location>
        <begin position="1"/>
        <end position="31"/>
    </location>
</feature>
<dbReference type="InterPro" id="IPR036396">
    <property type="entry name" value="Cyt_P450_sf"/>
</dbReference>
<dbReference type="FunFam" id="1.10.630.10:FF:000026">
    <property type="entry name" value="Cytochrome P450 82C4"/>
    <property type="match status" value="1"/>
</dbReference>